<feature type="domain" description="YdgH/BhsA/McbA-like" evidence="3">
    <location>
        <begin position="35"/>
        <end position="91"/>
    </location>
</feature>
<gene>
    <name evidence="4" type="ORF">E2R62_12900</name>
</gene>
<feature type="chain" id="PRO_5019721421" evidence="2">
    <location>
        <begin position="21"/>
        <end position="91"/>
    </location>
</feature>
<evidence type="ECO:0000313" key="4">
    <source>
        <dbReference type="EMBL" id="QBY29658.1"/>
    </source>
</evidence>
<evidence type="ECO:0000256" key="2">
    <source>
        <dbReference type="SAM" id="SignalP"/>
    </source>
</evidence>
<dbReference type="OMA" id="PILIHEP"/>
<sequence>MRIRMIALLAGLLLGASAQSAIEIDHQQARNMEDVQSLGVIYINHHVATESEAVKALNDEADARGAKYFSVVLIREPGSNGNIHPSAEIYR</sequence>
<dbReference type="EMBL" id="CP038008">
    <property type="protein sequence ID" value="QBY29658.1"/>
    <property type="molecule type" value="Genomic_DNA"/>
</dbReference>
<dbReference type="InterPro" id="IPR036275">
    <property type="entry name" value="YdgH-like_sf"/>
</dbReference>
<dbReference type="InterPro" id="IPR051096">
    <property type="entry name" value="BhsA/McbA_stress_biofilm_assoc"/>
</dbReference>
<dbReference type="PANTHER" id="PTHR34156:SF6">
    <property type="entry name" value="OUTER MEMBRANE PROTEIN"/>
    <property type="match status" value="1"/>
</dbReference>
<evidence type="ECO:0000256" key="1">
    <source>
        <dbReference type="ARBA" id="ARBA00022729"/>
    </source>
</evidence>
<keyword evidence="1 2" id="KW-0732">Signal</keyword>
<dbReference type="InterPro" id="IPR025543">
    <property type="entry name" value="Dodecin-like"/>
</dbReference>
<dbReference type="RefSeq" id="WP_012907344.1">
    <property type="nucleotide sequence ID" value="NZ_CAJTBI010000012.1"/>
</dbReference>
<dbReference type="PANTHER" id="PTHR34156">
    <property type="entry name" value="OUTER MEMBRANE PROTEIN-RELATED-RELATED"/>
    <property type="match status" value="1"/>
</dbReference>
<accession>A0A482PGE5</accession>
<organism evidence="4">
    <name type="scientific">Citrobacter rodentium</name>
    <dbReference type="NCBI Taxonomy" id="67825"/>
    <lineage>
        <taxon>Bacteria</taxon>
        <taxon>Pseudomonadati</taxon>
        <taxon>Pseudomonadota</taxon>
        <taxon>Gammaproteobacteria</taxon>
        <taxon>Enterobacterales</taxon>
        <taxon>Enterobacteriaceae</taxon>
        <taxon>Citrobacter</taxon>
    </lineage>
</organism>
<dbReference type="SUPFAM" id="SSF159871">
    <property type="entry name" value="YdgH-like"/>
    <property type="match status" value="1"/>
</dbReference>
<feature type="signal peptide" evidence="2">
    <location>
        <begin position="1"/>
        <end position="20"/>
    </location>
</feature>
<evidence type="ECO:0000259" key="3">
    <source>
        <dbReference type="Pfam" id="PF07338"/>
    </source>
</evidence>
<protein>
    <submittedName>
        <fullName evidence="4">DUF1471 domain-containing protein</fullName>
    </submittedName>
</protein>
<dbReference type="AlphaFoldDB" id="A0A482PGE5"/>
<dbReference type="Pfam" id="PF07338">
    <property type="entry name" value="YdgH_BhsA-like"/>
    <property type="match status" value="1"/>
</dbReference>
<name>A0A482PGE5_CITRO</name>
<dbReference type="InterPro" id="IPR010854">
    <property type="entry name" value="YdgH/BhsA/McbA-like_dom"/>
</dbReference>
<reference evidence="4" key="1">
    <citation type="submission" date="2019-03" db="EMBL/GenBank/DDBJ databases">
        <title>Complete genome sequence of enteropathogenic Citrobacter rodentium strain DBS100.</title>
        <authorList>
            <person name="Popov G."/>
            <person name="Fiebig A."/>
            <person name="Shideler S."/>
            <person name="Coombes B."/>
            <person name="Savchenko A."/>
        </authorList>
    </citation>
    <scope>NUCLEOTIDE SEQUENCE</scope>
    <source>
        <strain evidence="4">DBS100</strain>
    </source>
</reference>
<dbReference type="Gene3D" id="3.30.1660.10">
    <property type="entry name" value="Flavin-binding protein dodecin"/>
    <property type="match status" value="1"/>
</dbReference>
<proteinExistence type="predicted"/>